<dbReference type="SUPFAM" id="SSF88659">
    <property type="entry name" value="Sigma3 and sigma4 domains of RNA polymerase sigma factors"/>
    <property type="match status" value="1"/>
</dbReference>
<reference evidence="4 5" key="1">
    <citation type="submission" date="2016-10" db="EMBL/GenBank/DDBJ databases">
        <authorList>
            <person name="de Groot N.N."/>
        </authorList>
    </citation>
    <scope>NUCLEOTIDE SEQUENCE [LARGE SCALE GENOMIC DNA]</scope>
    <source>
        <strain evidence="4 5">DSM 16981</strain>
    </source>
</reference>
<dbReference type="PANTHER" id="PTHR40083:SF1">
    <property type="entry name" value="UPF0122 PROTEIN YLXM"/>
    <property type="match status" value="1"/>
</dbReference>
<evidence type="ECO:0000313" key="4">
    <source>
        <dbReference type="EMBL" id="SDM07636.1"/>
    </source>
</evidence>
<sequence length="109" mass="12736">MLEDIVRKGRLLDVYGPLLTERQHRCMELYFFMDLSLAEIGEELHISRQGVYDMLHRAGNALEEYERRLHLLERIDTLRTGLSEAVSLLEQGDAVQIEKAKHILHHLDI</sequence>
<dbReference type="InterPro" id="IPR054831">
    <property type="entry name" value="UPF0122_fam_protein"/>
</dbReference>
<dbReference type="EMBL" id="FNHQ01000001">
    <property type="protein sequence ID" value="SDM07636.1"/>
    <property type="molecule type" value="Genomic_DNA"/>
</dbReference>
<keyword evidence="5" id="KW-1185">Reference proteome</keyword>
<dbReference type="InterPro" id="IPR036388">
    <property type="entry name" value="WH-like_DNA-bd_sf"/>
</dbReference>
<dbReference type="Pfam" id="PF04297">
    <property type="entry name" value="UPF0122"/>
    <property type="match status" value="1"/>
</dbReference>
<evidence type="ECO:0000256" key="2">
    <source>
        <dbReference type="ARBA" id="ARBA00024764"/>
    </source>
</evidence>
<evidence type="ECO:0000256" key="3">
    <source>
        <dbReference type="HAMAP-Rule" id="MF_00245"/>
    </source>
</evidence>
<dbReference type="OrthoDB" id="6392at2"/>
<dbReference type="HAMAP" id="MF_00245">
    <property type="entry name" value="UPF0122"/>
    <property type="match status" value="1"/>
</dbReference>
<protein>
    <recommendedName>
        <fullName evidence="3">UPF0122 protein SAMN05660299_00156</fullName>
    </recommendedName>
</protein>
<comment type="similarity">
    <text evidence="1 3">Belongs to the UPF0122 family.</text>
</comment>
<dbReference type="STRING" id="349095.SAMN05660299_00156"/>
<comment type="function">
    <text evidence="2 3">Might take part in the signal recognition particle (SRP) pathway. This is inferred from the conservation of its genetic proximity to ftsY/ffh. May be a regulatory protein.</text>
</comment>
<evidence type="ECO:0000256" key="1">
    <source>
        <dbReference type="ARBA" id="ARBA00008720"/>
    </source>
</evidence>
<organism evidence="4 5">
    <name type="scientific">Megasphaera paucivorans</name>
    <dbReference type="NCBI Taxonomy" id="349095"/>
    <lineage>
        <taxon>Bacteria</taxon>
        <taxon>Bacillati</taxon>
        <taxon>Bacillota</taxon>
        <taxon>Negativicutes</taxon>
        <taxon>Veillonellales</taxon>
        <taxon>Veillonellaceae</taxon>
        <taxon>Megasphaera</taxon>
    </lineage>
</organism>
<dbReference type="RefSeq" id="WP_091647319.1">
    <property type="nucleotide sequence ID" value="NZ_FNHQ01000001.1"/>
</dbReference>
<accession>A0A1G9Q9E5</accession>
<dbReference type="PANTHER" id="PTHR40083">
    <property type="entry name" value="UPF0122 PROTEIN CBO2450/CLC_2298"/>
    <property type="match status" value="1"/>
</dbReference>
<dbReference type="InterPro" id="IPR013324">
    <property type="entry name" value="RNA_pol_sigma_r3/r4-like"/>
</dbReference>
<gene>
    <name evidence="4" type="ORF">SAMN05660299_00156</name>
</gene>
<dbReference type="Proteomes" id="UP000199309">
    <property type="component" value="Unassembled WGS sequence"/>
</dbReference>
<proteinExistence type="inferred from homology"/>
<name>A0A1G9Q9E5_9FIRM</name>
<dbReference type="InterPro" id="IPR007394">
    <property type="entry name" value="UPF0122"/>
</dbReference>
<dbReference type="NCBIfam" id="NF045758">
    <property type="entry name" value="YlxM"/>
    <property type="match status" value="1"/>
</dbReference>
<evidence type="ECO:0000313" key="5">
    <source>
        <dbReference type="Proteomes" id="UP000199309"/>
    </source>
</evidence>
<dbReference type="AlphaFoldDB" id="A0A1G9Q9E5"/>
<dbReference type="Gene3D" id="1.10.10.10">
    <property type="entry name" value="Winged helix-like DNA-binding domain superfamily/Winged helix DNA-binding domain"/>
    <property type="match status" value="1"/>
</dbReference>